<keyword evidence="1" id="KW-0472">Membrane</keyword>
<dbReference type="Proteomes" id="UP000193925">
    <property type="component" value="Chromosome AFERRI"/>
</dbReference>
<feature type="transmembrane region" description="Helical" evidence="1">
    <location>
        <begin position="162"/>
        <end position="182"/>
    </location>
</feature>
<protein>
    <submittedName>
        <fullName evidence="2">Uncharacterized protein</fullName>
    </submittedName>
</protein>
<keyword evidence="4" id="KW-1185">Reference proteome</keyword>
<evidence type="ECO:0000313" key="4">
    <source>
        <dbReference type="Proteomes" id="UP000193925"/>
    </source>
</evidence>
<accession>A0A060UTC3</accession>
<dbReference type="RefSeq" id="WP_035194650.1">
    <property type="nucleotide sequence ID" value="NZ_CCCS020000052.1"/>
</dbReference>
<evidence type="ECO:0000313" key="3">
    <source>
        <dbReference type="EMBL" id="SMH66162.1"/>
    </source>
</evidence>
<reference evidence="2" key="2">
    <citation type="submission" date="2014-07" db="EMBL/GenBank/DDBJ databases">
        <title>Initial genome analysis of the psychrotolerant acidophile Acidithiobacillus ferrivorans CF27: insights into iron and sulfur oxidation pathways and into biofilm formation.</title>
        <authorList>
            <person name="Talla E."/>
            <person name="Hedrich S."/>
            <person name="Mangenot S."/>
            <person name="Ji B."/>
            <person name="Johnson D.B."/>
            <person name="Barbe V."/>
            <person name="Bonnefoy V."/>
        </authorList>
    </citation>
    <scope>NUCLEOTIDE SEQUENCE [LARGE SCALE GENOMIC DNA]</scope>
    <source>
        <strain evidence="2">CF27</strain>
    </source>
</reference>
<sequence>MLKDADAVNISRSPLLRGEVPHITTPALTQRYLDHLALTPAQRHWVEEEITQVPSGAGNGNAFIALQAALGSLAEGDELHARLTLSLPATRHAEYPAAWLRRQQVPVIHRSSMASKPFLRSPQDALRHFFSQQPVASIIGDSLKATFVLPARRTSARGKRMVRAAVVWGIILMGGLTAPAFAHAHGDHVQINPSSATQQLTNGD</sequence>
<keyword evidence="1" id="KW-1133">Transmembrane helix</keyword>
<dbReference type="EMBL" id="CCCS020000052">
    <property type="protein sequence ID" value="CDQ11556.1"/>
    <property type="molecule type" value="Genomic_DNA"/>
</dbReference>
<dbReference type="AlphaFoldDB" id="A0A060UTC3"/>
<reference evidence="3 4" key="3">
    <citation type="submission" date="2017-03" db="EMBL/GenBank/DDBJ databases">
        <authorList>
            <person name="Regsiter A."/>
            <person name="William W."/>
        </authorList>
    </citation>
    <scope>NUCLEOTIDE SEQUENCE [LARGE SCALE GENOMIC DNA]</scope>
    <source>
        <strain evidence="3">PRJEB5721</strain>
    </source>
</reference>
<reference evidence="2" key="1">
    <citation type="submission" date="2014-03" db="EMBL/GenBank/DDBJ databases">
        <authorList>
            <person name="Genoscope - CEA"/>
        </authorList>
    </citation>
    <scope>NUCLEOTIDE SEQUENCE [LARGE SCALE GENOMIC DNA]</scope>
    <source>
        <strain evidence="2">CF27</strain>
    </source>
</reference>
<dbReference type="EMBL" id="LT841305">
    <property type="protein sequence ID" value="SMH66162.1"/>
    <property type="molecule type" value="Genomic_DNA"/>
</dbReference>
<evidence type="ECO:0000256" key="1">
    <source>
        <dbReference type="SAM" id="Phobius"/>
    </source>
</evidence>
<evidence type="ECO:0000313" key="2">
    <source>
        <dbReference type="EMBL" id="CDQ11556.1"/>
    </source>
</evidence>
<gene>
    <name evidence="3" type="ORF">AFERRI_20951</name>
    <name evidence="2" type="ORF">AFERRI_560105</name>
</gene>
<organism evidence="2">
    <name type="scientific">Acidithiobacillus ferrivorans</name>
    <dbReference type="NCBI Taxonomy" id="160808"/>
    <lineage>
        <taxon>Bacteria</taxon>
        <taxon>Pseudomonadati</taxon>
        <taxon>Pseudomonadota</taxon>
        <taxon>Acidithiobacillia</taxon>
        <taxon>Acidithiobacillales</taxon>
        <taxon>Acidithiobacillaceae</taxon>
        <taxon>Acidithiobacillus</taxon>
    </lineage>
</organism>
<name>A0A060UTC3_9PROT</name>
<keyword evidence="1" id="KW-0812">Transmembrane</keyword>
<proteinExistence type="predicted"/>